<evidence type="ECO:0000313" key="3">
    <source>
        <dbReference type="EMBL" id="KAA1170872.1"/>
    </source>
</evidence>
<keyword evidence="4" id="KW-1185">Reference proteome</keyword>
<evidence type="ECO:0000313" key="4">
    <source>
        <dbReference type="Proteomes" id="UP000323161"/>
    </source>
</evidence>
<dbReference type="Pfam" id="PF00857">
    <property type="entry name" value="Isochorismatase"/>
    <property type="match status" value="1"/>
</dbReference>
<organism evidence="3 4">
    <name type="scientific">Marinobacter salinexigens</name>
    <dbReference type="NCBI Taxonomy" id="2919747"/>
    <lineage>
        <taxon>Bacteria</taxon>
        <taxon>Pseudomonadati</taxon>
        <taxon>Pseudomonadota</taxon>
        <taxon>Gammaproteobacteria</taxon>
        <taxon>Pseudomonadales</taxon>
        <taxon>Marinobacteraceae</taxon>
        <taxon>Marinobacter</taxon>
    </lineage>
</organism>
<dbReference type="InterPro" id="IPR050272">
    <property type="entry name" value="Isochorismatase-like_hydrls"/>
</dbReference>
<keyword evidence="1 3" id="KW-0378">Hydrolase</keyword>
<comment type="caution">
    <text evidence="3">The sequence shown here is derived from an EMBL/GenBank/DDBJ whole genome shotgun (WGS) entry which is preliminary data.</text>
</comment>
<evidence type="ECO:0000259" key="2">
    <source>
        <dbReference type="Pfam" id="PF00857"/>
    </source>
</evidence>
<name>A0A5B0V880_9GAMM</name>
<sequence>MVPDARPYAWPCIAPVAPQRLALMIIDMQRDFCSPGGYIDSQGVDLSAARATIEPIQRVLAAFRALPDALVIHTREGHRPELADLPANKQWRSEQVCPGIGNAGPLGRILVRGEPGWEIIPELAPAPGEIIIDKPGKGAFYATDLDHILRLRGVTHLIVAGLTTDVCVHTTIRDANDRGLETLILRDCTAATETRHRDAIFTMTEMQGGLFGATATSDQLLSALANLPAHQE</sequence>
<reference evidence="3 4" key="1">
    <citation type="submission" date="2019-08" db="EMBL/GenBank/DDBJ databases">
        <title>Marinobacter ZYF650 sp. nov., a marine bacterium isolated from seawater of the Mariana trench.</title>
        <authorList>
            <person name="Ahmad W."/>
        </authorList>
    </citation>
    <scope>NUCLEOTIDE SEQUENCE [LARGE SCALE GENOMIC DNA]</scope>
    <source>
        <strain evidence="3 4">ZYF650</strain>
    </source>
</reference>
<evidence type="ECO:0000256" key="1">
    <source>
        <dbReference type="ARBA" id="ARBA00022801"/>
    </source>
</evidence>
<feature type="domain" description="Isochorismatase-like" evidence="2">
    <location>
        <begin position="22"/>
        <end position="205"/>
    </location>
</feature>
<dbReference type="PANTHER" id="PTHR43540">
    <property type="entry name" value="PEROXYUREIDOACRYLATE/UREIDOACRYLATE AMIDOHYDROLASE-RELATED"/>
    <property type="match status" value="1"/>
</dbReference>
<gene>
    <name evidence="3" type="ORF">FWJ25_17940</name>
</gene>
<dbReference type="PANTHER" id="PTHR43540:SF9">
    <property type="entry name" value="FAMILY HYDROLASE, PUTATIVE (AFU_ORTHOLOGUE AFUA_2G08700)-RELATED"/>
    <property type="match status" value="1"/>
</dbReference>
<dbReference type="EMBL" id="VTUU01000014">
    <property type="protein sequence ID" value="KAA1170872.1"/>
    <property type="molecule type" value="Genomic_DNA"/>
</dbReference>
<proteinExistence type="predicted"/>
<dbReference type="Gene3D" id="3.40.50.850">
    <property type="entry name" value="Isochorismatase-like"/>
    <property type="match status" value="1"/>
</dbReference>
<dbReference type="GO" id="GO:0016787">
    <property type="term" value="F:hydrolase activity"/>
    <property type="evidence" value="ECO:0007669"/>
    <property type="project" value="UniProtKB-KW"/>
</dbReference>
<dbReference type="CDD" id="cd00431">
    <property type="entry name" value="cysteine_hydrolases"/>
    <property type="match status" value="1"/>
</dbReference>
<dbReference type="InterPro" id="IPR036380">
    <property type="entry name" value="Isochorismatase-like_sf"/>
</dbReference>
<protein>
    <submittedName>
        <fullName evidence="3">Cysteine hydrolase</fullName>
    </submittedName>
</protein>
<dbReference type="SUPFAM" id="SSF52499">
    <property type="entry name" value="Isochorismatase-like hydrolases"/>
    <property type="match status" value="1"/>
</dbReference>
<accession>A0A5B0V880</accession>
<dbReference type="Proteomes" id="UP000323161">
    <property type="component" value="Unassembled WGS sequence"/>
</dbReference>
<dbReference type="InterPro" id="IPR000868">
    <property type="entry name" value="Isochorismatase-like_dom"/>
</dbReference>
<dbReference type="AlphaFoldDB" id="A0A5B0V880"/>